<dbReference type="PANTHER" id="PTHR18952:SF124">
    <property type="entry name" value="CARBONIC ANHYDRASE 7"/>
    <property type="match status" value="1"/>
</dbReference>
<dbReference type="InterPro" id="IPR001148">
    <property type="entry name" value="CA_dom"/>
</dbReference>
<evidence type="ECO:0000256" key="6">
    <source>
        <dbReference type="ARBA" id="ARBA00022692"/>
    </source>
</evidence>
<evidence type="ECO:0000256" key="11">
    <source>
        <dbReference type="ARBA" id="ARBA00023157"/>
    </source>
</evidence>
<dbReference type="SUPFAM" id="SSF51069">
    <property type="entry name" value="Carbonic anhydrase"/>
    <property type="match status" value="1"/>
</dbReference>
<protein>
    <recommendedName>
        <fullName evidence="14">Cell surface-binding protein OPG105</fullName>
    </recommendedName>
    <alternativeName>
        <fullName evidence="13">Carbonic anhydrase homolog</fullName>
    </alternativeName>
</protein>
<keyword evidence="9 15" id="KW-1133">Transmembrane helix</keyword>
<keyword evidence="10 15" id="KW-0472">Membrane</keyword>
<dbReference type="GO" id="GO:0019031">
    <property type="term" value="C:viral envelope"/>
    <property type="evidence" value="ECO:0007669"/>
    <property type="project" value="UniProtKB-KW"/>
</dbReference>
<feature type="domain" description="Alpha-carbonic anhydrase" evidence="16">
    <location>
        <begin position="1"/>
        <end position="235"/>
    </location>
</feature>
<dbReference type="EMBL" id="GU584001">
    <property type="protein sequence ID" value="ADW84806.1"/>
    <property type="molecule type" value="Genomic_DNA"/>
</dbReference>
<keyword evidence="5" id="KW-0945">Host-virus interaction</keyword>
<sequence>MPQQLSPINIETKKAISNARLKPLDIHYNESKPTTIQNTGKLVRINFKGGYISGGFLPNEYVLSSLHIYWGKEDDYGSNHLIDVYKYSGEINLVHWNKKKYSSYEEAKKHDDGLIIISIFLQVSDHKNVYFQKIVNQLDSIRSANTSAPFDSVFYLDNLLPSTLDYFTYLGTTINHSADAVWIIFPTPITFILINYLNLEHYCRRLIMMENRIIITENYRNPYKLNDDTQVYYSGEIIRAATTSPARENYFMRWLSDLRETCFSYYQKYIEGNKTFAIIAIVFVFILTAILFFMSRRYSREKQN</sequence>
<comment type="subcellular location">
    <subcellularLocation>
        <location evidence="2">Virion membrane</location>
    </subcellularLocation>
</comment>
<evidence type="ECO:0000256" key="10">
    <source>
        <dbReference type="ARBA" id="ARBA00023136"/>
    </source>
</evidence>
<evidence type="ECO:0000256" key="4">
    <source>
        <dbReference type="ARBA" id="ARBA00011748"/>
    </source>
</evidence>
<evidence type="ECO:0000256" key="1">
    <source>
        <dbReference type="ARBA" id="ARBA00003588"/>
    </source>
</evidence>
<dbReference type="GO" id="GO:0046718">
    <property type="term" value="P:symbiont entry into host cell"/>
    <property type="evidence" value="ECO:0007669"/>
    <property type="project" value="UniProtKB-KW"/>
</dbReference>
<dbReference type="SMART" id="SM01057">
    <property type="entry name" value="Carb_anhydrase"/>
    <property type="match status" value="1"/>
</dbReference>
<evidence type="ECO:0000256" key="5">
    <source>
        <dbReference type="ARBA" id="ARBA00022581"/>
    </source>
</evidence>
<dbReference type="Pfam" id="PF00194">
    <property type="entry name" value="Carb_anhydrase"/>
    <property type="match status" value="1"/>
</dbReference>
<keyword evidence="7" id="KW-1161">Viral attachment to host cell</keyword>
<evidence type="ECO:0000256" key="14">
    <source>
        <dbReference type="ARBA" id="ARBA00034849"/>
    </source>
</evidence>
<evidence type="ECO:0000256" key="3">
    <source>
        <dbReference type="ARBA" id="ARBA00010718"/>
    </source>
</evidence>
<dbReference type="GO" id="GO:0055036">
    <property type="term" value="C:virion membrane"/>
    <property type="evidence" value="ECO:0007669"/>
    <property type="project" value="UniProtKB-SubCell"/>
</dbReference>
<evidence type="ECO:0000256" key="8">
    <source>
        <dbReference type="ARBA" id="ARBA00022879"/>
    </source>
</evidence>
<name>E9KIJ8_VACCV</name>
<evidence type="ECO:0000256" key="15">
    <source>
        <dbReference type="SAM" id="Phobius"/>
    </source>
</evidence>
<evidence type="ECO:0000259" key="16">
    <source>
        <dbReference type="PROSITE" id="PS51144"/>
    </source>
</evidence>
<evidence type="ECO:0000313" key="17">
    <source>
        <dbReference type="EMBL" id="ADW84806.1"/>
    </source>
</evidence>
<comment type="subunit">
    <text evidence="4">Homodimer; disulfide-linked.</text>
</comment>
<dbReference type="GO" id="GO:0019062">
    <property type="term" value="P:virion attachment to host cell"/>
    <property type="evidence" value="ECO:0007669"/>
    <property type="project" value="UniProtKB-KW"/>
</dbReference>
<evidence type="ECO:0000256" key="2">
    <source>
        <dbReference type="ARBA" id="ARBA00004182"/>
    </source>
</evidence>
<evidence type="ECO:0000256" key="9">
    <source>
        <dbReference type="ARBA" id="ARBA00022989"/>
    </source>
</evidence>
<dbReference type="GO" id="GO:0008270">
    <property type="term" value="F:zinc ion binding"/>
    <property type="evidence" value="ECO:0007669"/>
    <property type="project" value="InterPro"/>
</dbReference>
<dbReference type="Gene3D" id="3.10.200.10">
    <property type="entry name" value="Alpha carbonic anhydrase"/>
    <property type="match status" value="1"/>
</dbReference>
<comment type="similarity">
    <text evidence="3">Belongs to the alpha-carbonic anhydrase family.</text>
</comment>
<organism evidence="17">
    <name type="scientific">Buffalopox virus</name>
    <dbReference type="NCBI Taxonomy" id="32605"/>
    <lineage>
        <taxon>Viruses</taxon>
        <taxon>Varidnaviria</taxon>
        <taxon>Bamfordvirae</taxon>
        <taxon>Nucleocytoviricota</taxon>
        <taxon>Pokkesviricetes</taxon>
        <taxon>Chitovirales</taxon>
        <taxon>Poxviridae</taxon>
        <taxon>Chordopoxvirinae</taxon>
        <taxon>Orthopoxvirus</taxon>
        <taxon>Vaccinia virus</taxon>
    </lineage>
</organism>
<keyword evidence="8 17" id="KW-0946">Virion</keyword>
<evidence type="ECO:0000256" key="13">
    <source>
        <dbReference type="ARBA" id="ARBA00030449"/>
    </source>
</evidence>
<dbReference type="PANTHER" id="PTHR18952">
    <property type="entry name" value="CARBONIC ANHYDRASE"/>
    <property type="match status" value="1"/>
</dbReference>
<dbReference type="GO" id="GO:0004089">
    <property type="term" value="F:carbonate dehydratase activity"/>
    <property type="evidence" value="ECO:0007669"/>
    <property type="project" value="InterPro"/>
</dbReference>
<dbReference type="InterPro" id="IPR036398">
    <property type="entry name" value="CA_dom_sf"/>
</dbReference>
<gene>
    <name evidence="17" type="primary">D8L</name>
</gene>
<keyword evidence="8 17" id="KW-0261">Viral envelope protein</keyword>
<keyword evidence="6 15" id="KW-0812">Transmembrane</keyword>
<comment type="function">
    <text evidence="1">Binds to chondroitin sulfate on the cell surface to provide virion attachment to target cell.</text>
</comment>
<proteinExistence type="inferred from homology"/>
<dbReference type="PROSITE" id="PS51144">
    <property type="entry name" value="ALPHA_CA_2"/>
    <property type="match status" value="1"/>
</dbReference>
<dbReference type="CDD" id="cd00326">
    <property type="entry name" value="alpha_CA"/>
    <property type="match status" value="1"/>
</dbReference>
<keyword evidence="11" id="KW-1015">Disulfide bond</keyword>
<keyword evidence="12" id="KW-1160">Virus entry into host cell</keyword>
<evidence type="ECO:0000256" key="7">
    <source>
        <dbReference type="ARBA" id="ARBA00022804"/>
    </source>
</evidence>
<evidence type="ECO:0000256" key="12">
    <source>
        <dbReference type="ARBA" id="ARBA00023296"/>
    </source>
</evidence>
<accession>E9KIJ8</accession>
<reference evidence="17" key="1">
    <citation type="submission" date="2010-01" db="EMBL/GenBank/DDBJ databases">
        <title>Sequence analysis of immunogenic envelope protein genes of buffalopox virus isolates of buffalo, cows and human origin.</title>
        <authorList>
            <person name="Venkatesan G."/>
            <person name="Balamurugan V."/>
            <person name="Siva Shankar M.S."/>
            <person name="Prabhu M."/>
            <person name="Bora D.P."/>
            <person name="Bhanuprakash V."/>
        </authorList>
    </citation>
    <scope>NUCLEOTIDE SEQUENCE</scope>
    <source>
        <strain evidence="17">BPXV Pune/07</strain>
    </source>
</reference>
<dbReference type="InterPro" id="IPR023561">
    <property type="entry name" value="Carbonic_anhydrase_a-class"/>
</dbReference>
<feature type="transmembrane region" description="Helical" evidence="15">
    <location>
        <begin position="276"/>
        <end position="294"/>
    </location>
</feature>